<comment type="similarity">
    <text evidence="1">Belongs to the PstS family.</text>
</comment>
<keyword evidence="6" id="KW-0449">Lipoprotein</keyword>
<reference evidence="8" key="1">
    <citation type="submission" date="2014-01" db="EMBL/GenBank/DDBJ databases">
        <authorList>
            <person name="Brown-Elliot B."/>
            <person name="Wallace R."/>
            <person name="Lenaerts A."/>
            <person name="Ordway D."/>
            <person name="DeGroote M.A."/>
            <person name="Parker T."/>
            <person name="Sizemore C."/>
            <person name="Tallon L.J."/>
            <person name="Sadzewicz L.K."/>
            <person name="Sengamalay N."/>
            <person name="Fraser C.M."/>
            <person name="Hine E."/>
            <person name="Shefchek K.A."/>
            <person name="Das S.P."/>
            <person name="Tettelin H."/>
        </authorList>
    </citation>
    <scope>NUCLEOTIDE SEQUENCE [LARGE SCALE GENOMIC DNA]</scope>
    <source>
        <strain evidence="8">4042</strain>
    </source>
</reference>
<dbReference type="InterPro" id="IPR024370">
    <property type="entry name" value="PBP_domain"/>
</dbReference>
<dbReference type="PANTHER" id="PTHR42996:SF1">
    <property type="entry name" value="PHOSPHATE-BINDING PROTEIN PSTS"/>
    <property type="match status" value="1"/>
</dbReference>
<evidence type="ECO:0000256" key="2">
    <source>
        <dbReference type="ARBA" id="ARBA00022448"/>
    </source>
</evidence>
<feature type="domain" description="PBP" evidence="7">
    <location>
        <begin position="96"/>
        <end position="385"/>
    </location>
</feature>
<dbReference type="Gene3D" id="3.40.190.10">
    <property type="entry name" value="Periplasmic binding protein-like II"/>
    <property type="match status" value="2"/>
</dbReference>
<evidence type="ECO:0000256" key="4">
    <source>
        <dbReference type="ARBA" id="ARBA00022729"/>
    </source>
</evidence>
<comment type="caution">
    <text evidence="8">The sequence shown here is derived from an EMBL/GenBank/DDBJ whole genome shotgun (WGS) entry which is preliminary data.</text>
</comment>
<dbReference type="AlphaFoldDB" id="X7YJF9"/>
<keyword evidence="4" id="KW-0732">Signal</keyword>
<dbReference type="SUPFAM" id="SSF53850">
    <property type="entry name" value="Periplasmic binding protein-like II"/>
    <property type="match status" value="1"/>
</dbReference>
<gene>
    <name evidence="8" type="primary">pstS</name>
    <name evidence="8" type="ORF">I553_0371</name>
</gene>
<organism evidence="8">
    <name type="scientific">Mycobacterium xenopi 4042</name>
    <dbReference type="NCBI Taxonomy" id="1299334"/>
    <lineage>
        <taxon>Bacteria</taxon>
        <taxon>Bacillati</taxon>
        <taxon>Actinomycetota</taxon>
        <taxon>Actinomycetes</taxon>
        <taxon>Mycobacteriales</taxon>
        <taxon>Mycobacteriaceae</taxon>
        <taxon>Mycobacterium</taxon>
    </lineage>
</organism>
<dbReference type="Pfam" id="PF12849">
    <property type="entry name" value="PBP_like_2"/>
    <property type="match status" value="1"/>
</dbReference>
<accession>X7YJF9</accession>
<keyword evidence="2" id="KW-0813">Transport</keyword>
<dbReference type="EMBL" id="JAOB01000093">
    <property type="protein sequence ID" value="EUA07282.1"/>
    <property type="molecule type" value="Genomic_DNA"/>
</dbReference>
<dbReference type="CDD" id="cd13565">
    <property type="entry name" value="PBP2_PstS"/>
    <property type="match status" value="1"/>
</dbReference>
<dbReference type="NCBIfam" id="TIGR00975">
    <property type="entry name" value="3a0107s03"/>
    <property type="match status" value="1"/>
</dbReference>
<dbReference type="GO" id="GO:0042301">
    <property type="term" value="F:phosphate ion binding"/>
    <property type="evidence" value="ECO:0007669"/>
    <property type="project" value="InterPro"/>
</dbReference>
<evidence type="ECO:0000256" key="5">
    <source>
        <dbReference type="ARBA" id="ARBA00023139"/>
    </source>
</evidence>
<dbReference type="InterPro" id="IPR005673">
    <property type="entry name" value="ABC_phos-bd_PstS"/>
</dbReference>
<dbReference type="GO" id="GO:0043190">
    <property type="term" value="C:ATP-binding cassette (ABC) transporter complex"/>
    <property type="evidence" value="ECO:0007669"/>
    <property type="project" value="InterPro"/>
</dbReference>
<protein>
    <submittedName>
        <fullName evidence="8">Phosphate ABC transporter, phosphate-binding protein PstS</fullName>
    </submittedName>
</protein>
<dbReference type="GO" id="GO:0035435">
    <property type="term" value="P:phosphate ion transmembrane transport"/>
    <property type="evidence" value="ECO:0007669"/>
    <property type="project" value="InterPro"/>
</dbReference>
<dbReference type="InterPro" id="IPR050962">
    <property type="entry name" value="Phosphate-bind_PstS"/>
</dbReference>
<evidence type="ECO:0000313" key="8">
    <source>
        <dbReference type="EMBL" id="EUA07282.1"/>
    </source>
</evidence>
<name>X7YJF9_MYCXE</name>
<evidence type="ECO:0000256" key="3">
    <source>
        <dbReference type="ARBA" id="ARBA00022592"/>
    </source>
</evidence>
<evidence type="ECO:0000256" key="6">
    <source>
        <dbReference type="ARBA" id="ARBA00023288"/>
    </source>
</evidence>
<dbReference type="PANTHER" id="PTHR42996">
    <property type="entry name" value="PHOSPHATE-BINDING PROTEIN PSTS"/>
    <property type="match status" value="1"/>
</dbReference>
<dbReference type="PATRIC" id="fig|1299334.3.peg.9959"/>
<evidence type="ECO:0000259" key="7">
    <source>
        <dbReference type="Pfam" id="PF12849"/>
    </source>
</evidence>
<evidence type="ECO:0000256" key="1">
    <source>
        <dbReference type="ARBA" id="ARBA00008725"/>
    </source>
</evidence>
<keyword evidence="5" id="KW-0564">Palmitate</keyword>
<proteinExistence type="inferred from homology"/>
<keyword evidence="3" id="KW-0592">Phosphate transport</keyword>
<sequence length="419" mass="44607">MVRPRGILHPQRPAGAVNRSQTVVEKVSPAMSGNGQTSLLCLVAVRKERIDNQSIWFCLPSSGHRRGDVVGVRRPRQHRRTRRDERHLLGEGDLRGKTTLKASGSTAQENAMTRFVKAYEQACPGHSLDYTANGSGAGISEFIGKQTDFAGSDSPLSKDEYSRAEQRCGSPVWNLPMVFGPIAIAYNVAGVTSLNLDGPTLAQIFNGQIATWNDAAIQVLNLGVALPAEPIHVVFRGDESGTTDNFQRYLDTASNGTWGNGAGKKFNGGVGEGASGSDGVAAAVDSTEGSITYVEWSFAQARHLTMAKIVTSAGPDPVAIGPESVGKTISAAWFTKKGNDLALDTISFYRPNQPGAYPIVLATYEIVCSKYLDPQVGTAVRAFLQSTIHDGQNGLADNGYIPIPEAFNARLSAAVDAVS</sequence>